<gene>
    <name evidence="2" type="ORF">CEXT_712921</name>
</gene>
<accession>A0AAV4N778</accession>
<proteinExistence type="predicted"/>
<keyword evidence="1" id="KW-0812">Transmembrane</keyword>
<dbReference type="AlphaFoldDB" id="A0AAV4N778"/>
<feature type="transmembrane region" description="Helical" evidence="1">
    <location>
        <begin position="92"/>
        <end position="114"/>
    </location>
</feature>
<dbReference type="EMBL" id="BPLR01020574">
    <property type="protein sequence ID" value="GIX80175.1"/>
    <property type="molecule type" value="Genomic_DNA"/>
</dbReference>
<reference evidence="2 3" key="1">
    <citation type="submission" date="2021-06" db="EMBL/GenBank/DDBJ databases">
        <title>Caerostris extrusa draft genome.</title>
        <authorList>
            <person name="Kono N."/>
            <person name="Arakawa K."/>
        </authorList>
    </citation>
    <scope>NUCLEOTIDE SEQUENCE [LARGE SCALE GENOMIC DNA]</scope>
</reference>
<organism evidence="2 3">
    <name type="scientific">Caerostris extrusa</name>
    <name type="common">Bark spider</name>
    <name type="synonym">Caerostris bankana</name>
    <dbReference type="NCBI Taxonomy" id="172846"/>
    <lineage>
        <taxon>Eukaryota</taxon>
        <taxon>Metazoa</taxon>
        <taxon>Ecdysozoa</taxon>
        <taxon>Arthropoda</taxon>
        <taxon>Chelicerata</taxon>
        <taxon>Arachnida</taxon>
        <taxon>Araneae</taxon>
        <taxon>Araneomorphae</taxon>
        <taxon>Entelegynae</taxon>
        <taxon>Araneoidea</taxon>
        <taxon>Araneidae</taxon>
        <taxon>Caerostris</taxon>
    </lineage>
</organism>
<evidence type="ECO:0000256" key="1">
    <source>
        <dbReference type="SAM" id="Phobius"/>
    </source>
</evidence>
<keyword evidence="1" id="KW-1133">Transmembrane helix</keyword>
<evidence type="ECO:0000313" key="2">
    <source>
        <dbReference type="EMBL" id="GIX80175.1"/>
    </source>
</evidence>
<dbReference type="Proteomes" id="UP001054945">
    <property type="component" value="Unassembled WGS sequence"/>
</dbReference>
<comment type="caution">
    <text evidence="2">The sequence shown here is derived from an EMBL/GenBank/DDBJ whole genome shotgun (WGS) entry which is preliminary data.</text>
</comment>
<protein>
    <submittedName>
        <fullName evidence="2">Uncharacterized protein</fullName>
    </submittedName>
</protein>
<keyword evidence="1" id="KW-0472">Membrane</keyword>
<sequence>MHQVALNHNYDYASPRCSRLFHSAERITGWAAYPFLQASYGGFHLSLLSDVEQKHRKSPEKDQTSTPSTNIMCYHPLAHHLYVIYDASLNGLVGLSTISVFVMVFCLLLLFCNFSECDKIHSY</sequence>
<name>A0AAV4N778_CAEEX</name>
<keyword evidence="3" id="KW-1185">Reference proteome</keyword>
<evidence type="ECO:0000313" key="3">
    <source>
        <dbReference type="Proteomes" id="UP001054945"/>
    </source>
</evidence>